<dbReference type="GO" id="GO:0004722">
    <property type="term" value="F:protein serine/threonine phosphatase activity"/>
    <property type="evidence" value="ECO:0007669"/>
    <property type="project" value="InterPro"/>
</dbReference>
<dbReference type="PANTHER" id="PTHR43156:SF2">
    <property type="entry name" value="STAGE II SPORULATION PROTEIN E"/>
    <property type="match status" value="1"/>
</dbReference>
<keyword evidence="3" id="KW-0472">Membrane</keyword>
<feature type="transmembrane region" description="Helical" evidence="3">
    <location>
        <begin position="54"/>
        <end position="76"/>
    </location>
</feature>
<dbReference type="InterPro" id="IPR001932">
    <property type="entry name" value="PPM-type_phosphatase-like_dom"/>
</dbReference>
<dbReference type="InterPro" id="IPR052016">
    <property type="entry name" value="Bact_Sigma-Reg"/>
</dbReference>
<evidence type="ECO:0000259" key="4">
    <source>
        <dbReference type="PROSITE" id="PS51746"/>
    </source>
</evidence>
<feature type="transmembrane region" description="Helical" evidence="3">
    <location>
        <begin position="210"/>
        <end position="229"/>
    </location>
</feature>
<feature type="transmembrane region" description="Helical" evidence="3">
    <location>
        <begin position="296"/>
        <end position="314"/>
    </location>
</feature>
<sequence length="859" mass="93775">MNQNRMSIKNSRRRTHIHLVRTSSQSEAAPPEPTVKKQHPQQAKQASMTVWQRLLLMFFVLIVGVLFGRAVIVGSLTPFPVAAFAIALQMRRGTALWLATGLLIGSVSHMSAGTQPLMLASMLISFAIIQRVMKATKSFEVSSLPFIAAAVDFGFRIGFSAPLNGLNSYTVVFSMVDALLCGLLAYMFMQLPQTIQWNRLNDRTLGMEEWVGILIIAASCLTGLHGLAVDRVQLEPMVAGYLVLSLASVGGAGIGAASGVICGLIIALGGGQSGADVAYLGFAGLLAGVFRDTSRYVMGIGYLIASSALAVDLLGMRGAEGAMIAAALATLLFLVTPKRMHHFLARYVPGTTHFHNRQLDQARRIKDLMTSRMDEISRVFQDLSSTFHETSSEPPALDPENVTLRTIDTVHFDLCSHCRRQRDCFELKWPETHKAMAQTLAGIAANPRMTVTEMPDAMARICIKNDQLLTTMKQARHMTALEHAVQVRIADARSLVASQLDGVASMMKGFSQQLQRENGESVRQEKQIIDALSSIGYQVHGIEIMSLEEGQVEIQILEQNPSGHDECAKLVAPILSDLLRETIAVRKTEMSRDGSYQVVTLGSARKYDVIAGYASASKNGALHSGDSYTTVDLGTGRFAIALSDGMGNGERAHQESNAAVRMVQQLLRAGFDETTAVKTVNSALALRSQEEIYATLDLAIIDLYTLQTEFLKVGSVATFVKQGRVVRSLTGNSVPIGILNEIDVQTITVRLTEGSFLTFMSDGVLDAVSHMKDPEEWVRCQLERLDYSDPQVIADLLLESAVRASGGVIRDDMTVVCARIGPHRPQWATIPIPEVPKLRNPRRKRIPTHPANAERLVKL</sequence>
<evidence type="ECO:0000256" key="2">
    <source>
        <dbReference type="SAM" id="MobiDB-lite"/>
    </source>
</evidence>
<dbReference type="InterPro" id="IPR036457">
    <property type="entry name" value="PPM-type-like_dom_sf"/>
</dbReference>
<dbReference type="RefSeq" id="WP_067713718.1">
    <property type="nucleotide sequence ID" value="NZ_LPVJ01000018.1"/>
</dbReference>
<dbReference type="OrthoDB" id="9763774at2"/>
<proteinExistence type="predicted"/>
<keyword evidence="1" id="KW-0378">Hydrolase</keyword>
<feature type="domain" description="PPM-type phosphatase" evidence="4">
    <location>
        <begin position="612"/>
        <end position="820"/>
    </location>
</feature>
<feature type="compositionally biased region" description="Basic residues" evidence="2">
    <location>
        <begin position="10"/>
        <end position="19"/>
    </location>
</feature>
<dbReference type="Pfam" id="PF19732">
    <property type="entry name" value="SpoIIE_N"/>
    <property type="match status" value="1"/>
</dbReference>
<dbReference type="NCBIfam" id="TIGR02865">
    <property type="entry name" value="spore_II_E"/>
    <property type="match status" value="1"/>
</dbReference>
<dbReference type="SUPFAM" id="SSF81606">
    <property type="entry name" value="PP2C-like"/>
    <property type="match status" value="1"/>
</dbReference>
<feature type="transmembrane region" description="Helical" evidence="3">
    <location>
        <begin position="321"/>
        <end position="337"/>
    </location>
</feature>
<feature type="transmembrane region" description="Helical" evidence="3">
    <location>
        <begin position="273"/>
        <end position="290"/>
    </location>
</feature>
<evidence type="ECO:0000313" key="5">
    <source>
        <dbReference type="EMBL" id="KUO96410.1"/>
    </source>
</evidence>
<dbReference type="PANTHER" id="PTHR43156">
    <property type="entry name" value="STAGE II SPORULATION PROTEIN E-RELATED"/>
    <property type="match status" value="1"/>
</dbReference>
<keyword evidence="6" id="KW-1185">Reference proteome</keyword>
<dbReference type="Proteomes" id="UP000053557">
    <property type="component" value="Unassembled WGS sequence"/>
</dbReference>
<dbReference type="AlphaFoldDB" id="A0A117SY61"/>
<name>A0A117SY61_9BACL</name>
<protein>
    <recommendedName>
        <fullName evidence="4">PPM-type phosphatase domain-containing protein</fullName>
    </recommendedName>
</protein>
<dbReference type="SMART" id="SM00331">
    <property type="entry name" value="PP2C_SIG"/>
    <property type="match status" value="1"/>
</dbReference>
<feature type="transmembrane region" description="Helical" evidence="3">
    <location>
        <begin position="96"/>
        <end position="129"/>
    </location>
</feature>
<keyword evidence="3" id="KW-1133">Transmembrane helix</keyword>
<organism evidence="5 6">
    <name type="scientific">Ferroacidibacillus organovorans</name>
    <dbReference type="NCBI Taxonomy" id="1765683"/>
    <lineage>
        <taxon>Bacteria</taxon>
        <taxon>Bacillati</taxon>
        <taxon>Bacillota</taxon>
        <taxon>Bacilli</taxon>
        <taxon>Bacillales</taxon>
        <taxon>Alicyclobacillaceae</taxon>
        <taxon>Ferroacidibacillus</taxon>
    </lineage>
</organism>
<reference evidence="5 6" key="1">
    <citation type="submission" date="2015-12" db="EMBL/GenBank/DDBJ databases">
        <title>Draft genome sequence of Acidibacillus ferrooxidans ITV001, isolated from a chalcopyrite acid mine drainage site in Brazil.</title>
        <authorList>
            <person name="Dall'Agnol H."/>
            <person name="Nancucheo I."/>
            <person name="Johnson B."/>
            <person name="Oliveira R."/>
            <person name="Leite L."/>
            <person name="Pylro V."/>
            <person name="Nunes G.L."/>
            <person name="Tzotzos G."/>
            <person name="Fernandes G.R."/>
            <person name="Dutra J."/>
            <person name="Orellana S.C."/>
            <person name="Oliveira G."/>
        </authorList>
    </citation>
    <scope>NUCLEOTIDE SEQUENCE [LARGE SCALE GENOMIC DNA]</scope>
    <source>
        <strain evidence="6">ITV01</strain>
    </source>
</reference>
<dbReference type="SMART" id="SM00332">
    <property type="entry name" value="PP2Cc"/>
    <property type="match status" value="1"/>
</dbReference>
<dbReference type="Gene3D" id="3.60.40.10">
    <property type="entry name" value="PPM-type phosphatase domain"/>
    <property type="match status" value="1"/>
</dbReference>
<dbReference type="EMBL" id="LPVJ01000018">
    <property type="protein sequence ID" value="KUO96410.1"/>
    <property type="molecule type" value="Genomic_DNA"/>
</dbReference>
<dbReference type="InterPro" id="IPR045768">
    <property type="entry name" value="SpoIIE_N"/>
</dbReference>
<dbReference type="Pfam" id="PF07228">
    <property type="entry name" value="SpoIIE"/>
    <property type="match status" value="1"/>
</dbReference>
<feature type="transmembrane region" description="Helical" evidence="3">
    <location>
        <begin position="241"/>
        <end position="266"/>
    </location>
</feature>
<dbReference type="InterPro" id="IPR014221">
    <property type="entry name" value="SpoII_E"/>
</dbReference>
<keyword evidence="3" id="KW-0812">Transmembrane</keyword>
<dbReference type="PROSITE" id="PS51746">
    <property type="entry name" value="PPM_2"/>
    <property type="match status" value="1"/>
</dbReference>
<feature type="region of interest" description="Disordered" evidence="2">
    <location>
        <begin position="1"/>
        <end position="42"/>
    </location>
</feature>
<evidence type="ECO:0000313" key="6">
    <source>
        <dbReference type="Proteomes" id="UP000053557"/>
    </source>
</evidence>
<evidence type="ECO:0000256" key="3">
    <source>
        <dbReference type="SAM" id="Phobius"/>
    </source>
</evidence>
<comment type="caution">
    <text evidence="5">The sequence shown here is derived from an EMBL/GenBank/DDBJ whole genome shotgun (WGS) entry which is preliminary data.</text>
</comment>
<gene>
    <name evidence="5" type="ORF">ATW55_00755</name>
</gene>
<feature type="transmembrane region" description="Helical" evidence="3">
    <location>
        <begin position="171"/>
        <end position="189"/>
    </location>
</feature>
<feature type="transmembrane region" description="Helical" evidence="3">
    <location>
        <begin position="141"/>
        <end position="159"/>
    </location>
</feature>
<evidence type="ECO:0000256" key="1">
    <source>
        <dbReference type="ARBA" id="ARBA00022801"/>
    </source>
</evidence>
<accession>A0A117SY61</accession>